<evidence type="ECO:0000313" key="1">
    <source>
        <dbReference type="EMBL" id="GGQ99828.1"/>
    </source>
</evidence>
<evidence type="ECO:0000313" key="2">
    <source>
        <dbReference type="Proteomes" id="UP000603865"/>
    </source>
</evidence>
<accession>A0A918F482</accession>
<dbReference type="AlphaFoldDB" id="A0A918F482"/>
<reference evidence="1" key="2">
    <citation type="submission" date="2020-09" db="EMBL/GenBank/DDBJ databases">
        <authorList>
            <person name="Sun Q."/>
            <person name="Ohkuma M."/>
        </authorList>
    </citation>
    <scope>NUCLEOTIDE SEQUENCE</scope>
    <source>
        <strain evidence="1">JCM 31311</strain>
    </source>
</reference>
<proteinExistence type="predicted"/>
<dbReference type="Proteomes" id="UP000603865">
    <property type="component" value="Unassembled WGS sequence"/>
</dbReference>
<organism evidence="1 2">
    <name type="scientific">Deinococcus ruber</name>
    <dbReference type="NCBI Taxonomy" id="1848197"/>
    <lineage>
        <taxon>Bacteria</taxon>
        <taxon>Thermotogati</taxon>
        <taxon>Deinococcota</taxon>
        <taxon>Deinococci</taxon>
        <taxon>Deinococcales</taxon>
        <taxon>Deinococcaceae</taxon>
        <taxon>Deinococcus</taxon>
    </lineage>
</organism>
<gene>
    <name evidence="1" type="ORF">GCM10008957_10600</name>
</gene>
<dbReference type="EMBL" id="BMQL01000004">
    <property type="protein sequence ID" value="GGQ99828.1"/>
    <property type="molecule type" value="Genomic_DNA"/>
</dbReference>
<comment type="caution">
    <text evidence="1">The sequence shown here is derived from an EMBL/GenBank/DDBJ whole genome shotgun (WGS) entry which is preliminary data.</text>
</comment>
<name>A0A918F482_9DEIO</name>
<keyword evidence="2" id="KW-1185">Reference proteome</keyword>
<sequence>MSIGDVGGEALTLLSELTPAQLRALLDAAQVQASGAELRVEHGQDAGGQPRTRLLILHPDPDVVGQTRDALLKAGRHLGLRLFLV</sequence>
<protein>
    <submittedName>
        <fullName evidence="1">Uncharacterized protein</fullName>
    </submittedName>
</protein>
<dbReference type="RefSeq" id="WP_189088486.1">
    <property type="nucleotide sequence ID" value="NZ_BMQL01000004.1"/>
</dbReference>
<reference evidence="1" key="1">
    <citation type="journal article" date="2014" name="Int. J. Syst. Evol. Microbiol.">
        <title>Complete genome sequence of Corynebacterium casei LMG S-19264T (=DSM 44701T), isolated from a smear-ripened cheese.</title>
        <authorList>
            <consortium name="US DOE Joint Genome Institute (JGI-PGF)"/>
            <person name="Walter F."/>
            <person name="Albersmeier A."/>
            <person name="Kalinowski J."/>
            <person name="Ruckert C."/>
        </authorList>
    </citation>
    <scope>NUCLEOTIDE SEQUENCE</scope>
    <source>
        <strain evidence="1">JCM 31311</strain>
    </source>
</reference>